<gene>
    <name evidence="2" type="ORF">EIZ93_14850</name>
</gene>
<sequence length="253" mass="28675">MNLFSNNRRTVNVKLIIIGALMAPMSVISTSVFSSEKISDKKNHLCFADNSNTIQVCETVPLGFNTNSLTNSYSSHNVLDSKEPTSTINNYIQQPENSTDIGSYIISILALLVSAGVPLWQRYVQIRDSKNQKLDSINEGFWIREVVMPQINLNIFNLCTAFRNKLNLSQPEFTIVYRDELLPLLNELRDSFSLFKAFPNASNAILTLQQYCDDFDDSITDHIDEPINVRKADISTFQLTLTKELIKTHMLIS</sequence>
<evidence type="ECO:0000313" key="3">
    <source>
        <dbReference type="Proteomes" id="UP000359125"/>
    </source>
</evidence>
<feature type="transmembrane region" description="Helical" evidence="1">
    <location>
        <begin position="101"/>
        <end position="120"/>
    </location>
</feature>
<keyword evidence="1" id="KW-1133">Transmembrane helix</keyword>
<dbReference type="Proteomes" id="UP000359125">
    <property type="component" value="Unassembled WGS sequence"/>
</dbReference>
<dbReference type="RefSeq" id="WP_072666938.1">
    <property type="nucleotide sequence ID" value="NZ_CP058308.1"/>
</dbReference>
<dbReference type="EMBL" id="RYCF01000048">
    <property type="protein sequence ID" value="MQK25570.1"/>
    <property type="molecule type" value="Genomic_DNA"/>
</dbReference>
<dbReference type="AlphaFoldDB" id="A0A5P0J9X7"/>
<evidence type="ECO:0000256" key="1">
    <source>
        <dbReference type="SAM" id="Phobius"/>
    </source>
</evidence>
<keyword evidence="1" id="KW-0472">Membrane</keyword>
<accession>A0A5P0J9X7</accession>
<comment type="caution">
    <text evidence="2">The sequence shown here is derived from an EMBL/GenBank/DDBJ whole genome shotgun (WGS) entry which is preliminary data.</text>
</comment>
<reference evidence="2 3" key="1">
    <citation type="journal article" date="2019" name="Environ. Health Perspect.">
        <title>Inter-host Transmission of Carbapenemase-Producing Escherichia coli among Humans and Backyard Animals.</title>
        <authorList>
            <person name="Li J."/>
            <person name="Bi Z."/>
            <person name="Ma S."/>
            <person name="Chen B."/>
            <person name="Cai C."/>
            <person name="He J."/>
            <person name="Schwarz S."/>
            <person name="Sun C."/>
            <person name="Zhou Y."/>
            <person name="Yin J."/>
            <person name="Hulth A."/>
            <person name="Wang Y."/>
            <person name="Shen Z."/>
            <person name="Wang S."/>
            <person name="Wu C."/>
            <person name="Nilsson L.E."/>
            <person name="Walsh T.R."/>
            <person name="Borjesson S."/>
            <person name="Shen J."/>
            <person name="Sun Q."/>
            <person name="Wang Y."/>
        </authorList>
    </citation>
    <scope>NUCLEOTIDE SEQUENCE [LARGE SCALE GENOMIC DNA]</scope>
    <source>
        <strain evidence="2 3">A016f</strain>
    </source>
</reference>
<keyword evidence="1" id="KW-0812">Transmembrane</keyword>
<feature type="transmembrane region" description="Helical" evidence="1">
    <location>
        <begin position="12"/>
        <end position="33"/>
    </location>
</feature>
<evidence type="ECO:0000313" key="2">
    <source>
        <dbReference type="EMBL" id="MQK25570.1"/>
    </source>
</evidence>
<organism evidence="2 3">
    <name type="scientific">Escherichia coli</name>
    <dbReference type="NCBI Taxonomy" id="562"/>
    <lineage>
        <taxon>Bacteria</taxon>
        <taxon>Pseudomonadati</taxon>
        <taxon>Pseudomonadota</taxon>
        <taxon>Gammaproteobacteria</taxon>
        <taxon>Enterobacterales</taxon>
        <taxon>Enterobacteriaceae</taxon>
        <taxon>Escherichia</taxon>
    </lineage>
</organism>
<proteinExistence type="predicted"/>
<name>A0A5P0J9X7_ECOLX</name>
<protein>
    <submittedName>
        <fullName evidence="2">Uncharacterized protein</fullName>
    </submittedName>
</protein>